<gene>
    <name evidence="2" type="ORF">U9M48_030709</name>
</gene>
<evidence type="ECO:0000313" key="3">
    <source>
        <dbReference type="Proteomes" id="UP001341281"/>
    </source>
</evidence>
<dbReference type="PANTHER" id="PTHR42648:SF25">
    <property type="entry name" value="RNA-DIRECTED DNA POLYMERASE"/>
    <property type="match status" value="1"/>
</dbReference>
<dbReference type="InterPro" id="IPR039537">
    <property type="entry name" value="Retrotran_Ty1/copia-like"/>
</dbReference>
<evidence type="ECO:0000313" key="2">
    <source>
        <dbReference type="EMBL" id="WVZ83577.1"/>
    </source>
</evidence>
<dbReference type="PANTHER" id="PTHR42648">
    <property type="entry name" value="TRANSPOSASE, PUTATIVE-RELATED"/>
    <property type="match status" value="1"/>
</dbReference>
<accession>A0AAQ3X2W2</accession>
<reference evidence="2 3" key="1">
    <citation type="submission" date="2024-02" db="EMBL/GenBank/DDBJ databases">
        <title>High-quality chromosome-scale genome assembly of Pensacola bahiagrass (Paspalum notatum Flugge var. saurae).</title>
        <authorList>
            <person name="Vega J.M."/>
            <person name="Podio M."/>
            <person name="Orjuela J."/>
            <person name="Siena L.A."/>
            <person name="Pessino S.C."/>
            <person name="Combes M.C."/>
            <person name="Mariac C."/>
            <person name="Albertini E."/>
            <person name="Pupilli F."/>
            <person name="Ortiz J.P.A."/>
            <person name="Leblanc O."/>
        </authorList>
    </citation>
    <scope>NUCLEOTIDE SEQUENCE [LARGE SCALE GENOMIC DNA]</scope>
    <source>
        <strain evidence="2">R1</strain>
        <tissue evidence="2">Leaf</tissue>
    </source>
</reference>
<dbReference type="Gene3D" id="3.30.420.10">
    <property type="entry name" value="Ribonuclease H-like superfamily/Ribonuclease H"/>
    <property type="match status" value="1"/>
</dbReference>
<dbReference type="InterPro" id="IPR012337">
    <property type="entry name" value="RNaseH-like_sf"/>
</dbReference>
<dbReference type="GO" id="GO:0015074">
    <property type="term" value="P:DNA integration"/>
    <property type="evidence" value="ECO:0007669"/>
    <property type="project" value="InterPro"/>
</dbReference>
<dbReference type="Proteomes" id="UP001341281">
    <property type="component" value="Chromosome 07"/>
</dbReference>
<proteinExistence type="predicted"/>
<dbReference type="InterPro" id="IPR001584">
    <property type="entry name" value="Integrase_cat-core"/>
</dbReference>
<keyword evidence="3" id="KW-1185">Reference proteome</keyword>
<name>A0AAQ3X2W2_PASNO</name>
<dbReference type="EMBL" id="CP144751">
    <property type="protein sequence ID" value="WVZ83577.1"/>
    <property type="molecule type" value="Genomic_DNA"/>
</dbReference>
<dbReference type="InterPro" id="IPR036397">
    <property type="entry name" value="RNaseH_sf"/>
</dbReference>
<sequence length="162" mass="18237">MHGRKQRRTPFPAKAKHRAERVLELVYGDLCGPISPPTPRGSKYFLLLVDDRSLYMWVKIMFSKDQAAAAIKKFQAEAKAEIEKKLGALRTDWGGEFTSVDFMEYCTKSGIRRQLTAPYSPQQNGVVERRNGTVVATARSLLKAKGLPGGYGEKLWQQQCIC</sequence>
<organism evidence="2 3">
    <name type="scientific">Paspalum notatum var. saurae</name>
    <dbReference type="NCBI Taxonomy" id="547442"/>
    <lineage>
        <taxon>Eukaryota</taxon>
        <taxon>Viridiplantae</taxon>
        <taxon>Streptophyta</taxon>
        <taxon>Embryophyta</taxon>
        <taxon>Tracheophyta</taxon>
        <taxon>Spermatophyta</taxon>
        <taxon>Magnoliopsida</taxon>
        <taxon>Liliopsida</taxon>
        <taxon>Poales</taxon>
        <taxon>Poaceae</taxon>
        <taxon>PACMAD clade</taxon>
        <taxon>Panicoideae</taxon>
        <taxon>Andropogonodae</taxon>
        <taxon>Paspaleae</taxon>
        <taxon>Paspalinae</taxon>
        <taxon>Paspalum</taxon>
    </lineage>
</organism>
<dbReference type="SUPFAM" id="SSF53098">
    <property type="entry name" value="Ribonuclease H-like"/>
    <property type="match status" value="1"/>
</dbReference>
<dbReference type="GO" id="GO:0003676">
    <property type="term" value="F:nucleic acid binding"/>
    <property type="evidence" value="ECO:0007669"/>
    <property type="project" value="InterPro"/>
</dbReference>
<protein>
    <recommendedName>
        <fullName evidence="1">Integrase catalytic domain-containing protein</fullName>
    </recommendedName>
</protein>
<dbReference type="AlphaFoldDB" id="A0AAQ3X2W2"/>
<feature type="domain" description="Integrase catalytic" evidence="1">
    <location>
        <begin position="8"/>
        <end position="162"/>
    </location>
</feature>
<dbReference type="PROSITE" id="PS50994">
    <property type="entry name" value="INTEGRASE"/>
    <property type="match status" value="1"/>
</dbReference>
<dbReference type="Pfam" id="PF00665">
    <property type="entry name" value="rve"/>
    <property type="match status" value="1"/>
</dbReference>
<evidence type="ECO:0000259" key="1">
    <source>
        <dbReference type="PROSITE" id="PS50994"/>
    </source>
</evidence>